<dbReference type="Pfam" id="PF13683">
    <property type="entry name" value="rve_3"/>
    <property type="match status" value="1"/>
</dbReference>
<comment type="caution">
    <text evidence="2">The sequence shown here is derived from an EMBL/GenBank/DDBJ whole genome shotgun (WGS) entry which is preliminary data.</text>
</comment>
<evidence type="ECO:0000313" key="3">
    <source>
        <dbReference type="Proteomes" id="UP000011532"/>
    </source>
</evidence>
<evidence type="ECO:0000259" key="1">
    <source>
        <dbReference type="Pfam" id="PF13683"/>
    </source>
</evidence>
<dbReference type="EMBL" id="AOHU01000070">
    <property type="protein sequence ID" value="ELY30074.1"/>
    <property type="molecule type" value="Genomic_DNA"/>
</dbReference>
<dbReference type="AlphaFoldDB" id="L9UZ00"/>
<reference evidence="2 3" key="2">
    <citation type="journal article" date="2014" name="PLoS Genet.">
        <title>Phylogenetically driven sequencing of extremely halophilic archaea reveals strategies for static and dynamic osmo-response.</title>
        <authorList>
            <person name="Becker E.A."/>
            <person name="Seitzer P.M."/>
            <person name="Tritt A."/>
            <person name="Larsen D."/>
            <person name="Krusor M."/>
            <person name="Yao A.I."/>
            <person name="Wu D."/>
            <person name="Madern D."/>
            <person name="Eisen J.A."/>
            <person name="Darling A.E."/>
            <person name="Facciotti M.T."/>
        </authorList>
    </citation>
    <scope>NUCLEOTIDE SEQUENCE [LARGE SCALE GENOMIC DNA]</scope>
    <source>
        <strain evidence="3">ATCC 29605 / DSM 3757 / JCM 8879 / NBRC 14742 / NCIMB 2012 / VKM B-1768 / DS2</strain>
    </source>
</reference>
<accession>L9UZ00</accession>
<dbReference type="Proteomes" id="UP000011532">
    <property type="component" value="Unassembled WGS sequence"/>
</dbReference>
<dbReference type="InterPro" id="IPR001584">
    <property type="entry name" value="Integrase_cat-core"/>
</dbReference>
<evidence type="ECO:0000313" key="2">
    <source>
        <dbReference type="EMBL" id="ELY30074.1"/>
    </source>
</evidence>
<name>L9UZ00_HALVD</name>
<protein>
    <submittedName>
        <fullName evidence="2">Transposase</fullName>
    </submittedName>
</protein>
<organism evidence="2 3">
    <name type="scientific">Haloferax volcanii (strain ATCC 29605 / DSM 3757 / JCM 8879 / NBRC 14742 / NCIMB 2012 / VKM B-1768 / DS2)</name>
    <name type="common">Halobacterium volcanii</name>
    <dbReference type="NCBI Taxonomy" id="309800"/>
    <lineage>
        <taxon>Archaea</taxon>
        <taxon>Methanobacteriati</taxon>
        <taxon>Methanobacteriota</taxon>
        <taxon>Stenosarchaea group</taxon>
        <taxon>Halobacteria</taxon>
        <taxon>Halobacteriales</taxon>
        <taxon>Haloferacaceae</taxon>
        <taxon>Haloferax</taxon>
    </lineage>
</organism>
<reference evidence="3" key="1">
    <citation type="submission" date="2012-11" db="EMBL/GenBank/DDBJ databases">
        <authorList>
            <person name="Becker E.A."/>
            <person name="Seitzer P."/>
            <person name="Tritt A."/>
            <person name="Larsen D."/>
            <person name="Yao A."/>
            <person name="Wu D."/>
            <person name="Darling A."/>
            <person name="Eisen J.A."/>
            <person name="Facciotti M.T."/>
        </authorList>
    </citation>
    <scope>NUCLEOTIDE SEQUENCE [LARGE SCALE GENOMIC DNA]</scope>
    <source>
        <strain evidence="3">ATCC 29605 / DSM 3757 / JCM 8879 / NBRC 14742 / NCIMB 2012 / VKM B-1768 / DS2</strain>
    </source>
</reference>
<sequence length="38" mass="4422">MGSHGSVRELFIQFAQYYNFQRPHQALNGRTPVEKVTN</sequence>
<feature type="domain" description="Integrase catalytic" evidence="1">
    <location>
        <begin position="7"/>
        <end position="32"/>
    </location>
</feature>
<proteinExistence type="predicted"/>
<gene>
    <name evidence="2" type="ORF">C498_10666</name>
</gene>
<dbReference type="GO" id="GO:0015074">
    <property type="term" value="P:DNA integration"/>
    <property type="evidence" value="ECO:0007669"/>
    <property type="project" value="InterPro"/>
</dbReference>